<feature type="transmembrane region" description="Helical" evidence="7">
    <location>
        <begin position="113"/>
        <end position="134"/>
    </location>
</feature>
<evidence type="ECO:0000256" key="5">
    <source>
        <dbReference type="ARBA" id="ARBA00023136"/>
    </source>
</evidence>
<evidence type="ECO:0000256" key="7">
    <source>
        <dbReference type="SAM" id="Phobius"/>
    </source>
</evidence>
<evidence type="ECO:0000256" key="3">
    <source>
        <dbReference type="ARBA" id="ARBA00022692"/>
    </source>
</evidence>
<protein>
    <submittedName>
        <fullName evidence="8">Membrane spanning 4-domains A12</fullName>
    </submittedName>
</protein>
<evidence type="ECO:0000256" key="1">
    <source>
        <dbReference type="ARBA" id="ARBA00004141"/>
    </source>
</evidence>
<proteinExistence type="inferred from homology"/>
<organism evidence="8 9">
    <name type="scientific">Sciurus vulgaris</name>
    <name type="common">Eurasian red squirrel</name>
    <dbReference type="NCBI Taxonomy" id="55149"/>
    <lineage>
        <taxon>Eukaryota</taxon>
        <taxon>Metazoa</taxon>
        <taxon>Chordata</taxon>
        <taxon>Craniata</taxon>
        <taxon>Vertebrata</taxon>
        <taxon>Euteleostomi</taxon>
        <taxon>Mammalia</taxon>
        <taxon>Eutheria</taxon>
        <taxon>Euarchontoglires</taxon>
        <taxon>Glires</taxon>
        <taxon>Rodentia</taxon>
        <taxon>Sciuromorpha</taxon>
        <taxon>Sciuridae</taxon>
        <taxon>Sciurinae</taxon>
        <taxon>Sciurini</taxon>
        <taxon>Sciurus</taxon>
    </lineage>
</organism>
<sequence length="261" mass="27683">KMSSQVTAYHGAHESNPYPPNSSLAPGSQQPLGLINPGNQVQGGQPYFLASPGIVPSSQLGQGNIQINPASGTVLTNFKEAKTLGAIQIVIGSMHIGFGIILGLLSYSTKDVWGFGSLTFIAGYPFWGGICFIISGSLSVSASKEFSPCLIKSSLGMNIVSSIFALIGAILLLVDMCINYLTIQAYWALLSGKGISAMLMIFSLLEICITCTTVHFARQMVTNTNGPVLVIPNVYANYPMTQESSSAPPRSNGYPAYTPKY</sequence>
<dbReference type="GO" id="GO:0007166">
    <property type="term" value="P:cell surface receptor signaling pathway"/>
    <property type="evidence" value="ECO:0007669"/>
    <property type="project" value="TreeGrafter"/>
</dbReference>
<accession>A0A8D2CT15</accession>
<name>A0A8D2CT15_SCIVU</name>
<dbReference type="PANTHER" id="PTHR23320:SF72">
    <property type="entry name" value="MEMBRANE-SPANNING 4-DOMAINS SUBFAMILY A MEMBER 12"/>
    <property type="match status" value="1"/>
</dbReference>
<dbReference type="InterPro" id="IPR007237">
    <property type="entry name" value="CD20-like"/>
</dbReference>
<dbReference type="PANTHER" id="PTHR23320">
    <property type="entry name" value="MEMBRANE-SPANNING 4-DOMAINS SUBFAMILY A MS4A -RELATED"/>
    <property type="match status" value="1"/>
</dbReference>
<dbReference type="Ensembl" id="ENSSVLT00005016039.1">
    <property type="protein sequence ID" value="ENSSVLP00005014479.1"/>
    <property type="gene ID" value="ENSSVLG00005011454.1"/>
</dbReference>
<dbReference type="OrthoDB" id="10071849at2759"/>
<comment type="subcellular location">
    <subcellularLocation>
        <location evidence="1">Membrane</location>
        <topology evidence="1">Multi-pass membrane protein</topology>
    </subcellularLocation>
</comment>
<keyword evidence="5 7" id="KW-0472">Membrane</keyword>
<reference evidence="8" key="2">
    <citation type="submission" date="2025-09" db="UniProtKB">
        <authorList>
            <consortium name="Ensembl"/>
        </authorList>
    </citation>
    <scope>IDENTIFICATION</scope>
</reference>
<dbReference type="Proteomes" id="UP000694564">
    <property type="component" value="Chromosome 11"/>
</dbReference>
<feature type="transmembrane region" description="Helical" evidence="7">
    <location>
        <begin position="155"/>
        <end position="174"/>
    </location>
</feature>
<dbReference type="InterPro" id="IPR030417">
    <property type="entry name" value="MS4A"/>
</dbReference>
<feature type="region of interest" description="Disordered" evidence="6">
    <location>
        <begin position="1"/>
        <end position="29"/>
    </location>
</feature>
<evidence type="ECO:0000313" key="8">
    <source>
        <dbReference type="Ensembl" id="ENSSVLP00005014479.1"/>
    </source>
</evidence>
<evidence type="ECO:0000256" key="2">
    <source>
        <dbReference type="ARBA" id="ARBA00009565"/>
    </source>
</evidence>
<feature type="transmembrane region" description="Helical" evidence="7">
    <location>
        <begin position="84"/>
        <end position="107"/>
    </location>
</feature>
<evidence type="ECO:0000256" key="6">
    <source>
        <dbReference type="SAM" id="MobiDB-lite"/>
    </source>
</evidence>
<keyword evidence="9" id="KW-1185">Reference proteome</keyword>
<dbReference type="Pfam" id="PF04103">
    <property type="entry name" value="CD20"/>
    <property type="match status" value="1"/>
</dbReference>
<feature type="region of interest" description="Disordered" evidence="6">
    <location>
        <begin position="242"/>
        <end position="261"/>
    </location>
</feature>
<reference evidence="8" key="1">
    <citation type="submission" date="2025-08" db="UniProtKB">
        <authorList>
            <consortium name="Ensembl"/>
        </authorList>
    </citation>
    <scope>IDENTIFICATION</scope>
</reference>
<dbReference type="AlphaFoldDB" id="A0A8D2CT15"/>
<evidence type="ECO:0000256" key="4">
    <source>
        <dbReference type="ARBA" id="ARBA00022989"/>
    </source>
</evidence>
<comment type="similarity">
    <text evidence="2">Belongs to the MS4A family.</text>
</comment>
<feature type="transmembrane region" description="Helical" evidence="7">
    <location>
        <begin position="194"/>
        <end position="217"/>
    </location>
</feature>
<keyword evidence="3 7" id="KW-0812">Transmembrane</keyword>
<keyword evidence="4 7" id="KW-1133">Transmembrane helix</keyword>
<evidence type="ECO:0000313" key="9">
    <source>
        <dbReference type="Proteomes" id="UP000694564"/>
    </source>
</evidence>
<dbReference type="GO" id="GO:0005886">
    <property type="term" value="C:plasma membrane"/>
    <property type="evidence" value="ECO:0007669"/>
    <property type="project" value="TreeGrafter"/>
</dbReference>
<gene>
    <name evidence="8" type="primary">MS4A12</name>
</gene>
<dbReference type="GeneTree" id="ENSGT00940000162443"/>